<gene>
    <name evidence="3" type="ORF">D0Y65_044876</name>
</gene>
<organism evidence="3 4">
    <name type="scientific">Glycine soja</name>
    <name type="common">Wild soybean</name>
    <dbReference type="NCBI Taxonomy" id="3848"/>
    <lineage>
        <taxon>Eukaryota</taxon>
        <taxon>Viridiplantae</taxon>
        <taxon>Streptophyta</taxon>
        <taxon>Embryophyta</taxon>
        <taxon>Tracheophyta</taxon>
        <taxon>Spermatophyta</taxon>
        <taxon>Magnoliopsida</taxon>
        <taxon>eudicotyledons</taxon>
        <taxon>Gunneridae</taxon>
        <taxon>Pentapetalae</taxon>
        <taxon>rosids</taxon>
        <taxon>fabids</taxon>
        <taxon>Fabales</taxon>
        <taxon>Fabaceae</taxon>
        <taxon>Papilionoideae</taxon>
        <taxon>50 kb inversion clade</taxon>
        <taxon>NPAAA clade</taxon>
        <taxon>indigoferoid/millettioid clade</taxon>
        <taxon>Phaseoleae</taxon>
        <taxon>Glycine</taxon>
        <taxon>Glycine subgen. Soja</taxon>
    </lineage>
</organism>
<dbReference type="PANTHER" id="PTHR35296">
    <property type="entry name" value="EXPRESSED PROTEIN"/>
    <property type="match status" value="1"/>
</dbReference>
<dbReference type="GO" id="GO:0009733">
    <property type="term" value="P:response to auxin"/>
    <property type="evidence" value="ECO:0007669"/>
    <property type="project" value="InterPro"/>
</dbReference>
<dbReference type="Gramene" id="XM_028353985.1">
    <property type="protein sequence ID" value="XP_028209786.1"/>
    <property type="gene ID" value="LOC114392761"/>
</dbReference>
<feature type="region of interest" description="Disordered" evidence="2">
    <location>
        <begin position="19"/>
        <end position="45"/>
    </location>
</feature>
<name>A0A445G2D7_GLYSO</name>
<evidence type="ECO:0000256" key="2">
    <source>
        <dbReference type="SAM" id="MobiDB-lite"/>
    </source>
</evidence>
<dbReference type="Pfam" id="PF02519">
    <property type="entry name" value="Auxin_inducible"/>
    <property type="match status" value="1"/>
</dbReference>
<keyword evidence="4" id="KW-1185">Reference proteome</keyword>
<reference evidence="3 4" key="1">
    <citation type="submission" date="2018-09" db="EMBL/GenBank/DDBJ databases">
        <title>A high-quality reference genome of wild soybean provides a powerful tool to mine soybean genomes.</title>
        <authorList>
            <person name="Xie M."/>
            <person name="Chung C.Y.L."/>
            <person name="Li M.-W."/>
            <person name="Wong F.-L."/>
            <person name="Chan T.-F."/>
            <person name="Lam H.-M."/>
        </authorList>
    </citation>
    <scope>NUCLEOTIDE SEQUENCE [LARGE SCALE GENOMIC DNA]</scope>
    <source>
        <strain evidence="4">cv. W05</strain>
        <tissue evidence="3">Hypocotyl of etiolated seedlings</tissue>
    </source>
</reference>
<dbReference type="EMBL" id="QZWG01000017">
    <property type="protein sequence ID" value="RZB55234.1"/>
    <property type="molecule type" value="Genomic_DNA"/>
</dbReference>
<comment type="similarity">
    <text evidence="1">Belongs to the ARG7 family.</text>
</comment>
<proteinExistence type="inferred from homology"/>
<comment type="caution">
    <text evidence="3">The sequence shown here is derived from an EMBL/GenBank/DDBJ whole genome shotgun (WGS) entry which is preliminary data.</text>
</comment>
<protein>
    <submittedName>
        <fullName evidence="3">Auxin-responsive protein SAUR76</fullName>
    </submittedName>
</protein>
<evidence type="ECO:0000256" key="1">
    <source>
        <dbReference type="ARBA" id="ARBA00006974"/>
    </source>
</evidence>
<evidence type="ECO:0000313" key="3">
    <source>
        <dbReference type="EMBL" id="RZB55234.1"/>
    </source>
</evidence>
<evidence type="ECO:0000313" key="4">
    <source>
        <dbReference type="Proteomes" id="UP000289340"/>
    </source>
</evidence>
<accession>A0A445G2D7</accession>
<dbReference type="PANTHER" id="PTHR35296:SF8">
    <property type="entry name" value="SMALL AUXIN-UP RNA-RELATED"/>
    <property type="match status" value="1"/>
</dbReference>
<sequence length="127" mass="14407">MARGGKLMKLKSVLKKWNSFGNGSKHSRHHSSSAVADDESSSRSDLHAVYVGKSRRLYRVSSDVVDHPVFRELVERSRDSDQQQNEDTTTINVVACEVVLFEHLLWMLDNADPQPESLNELVDFYAC</sequence>
<dbReference type="InterPro" id="IPR003676">
    <property type="entry name" value="SAUR_fam"/>
</dbReference>
<dbReference type="AlphaFoldDB" id="A0A445G2D7"/>
<dbReference type="Proteomes" id="UP000289340">
    <property type="component" value="Chromosome 17"/>
</dbReference>